<feature type="domain" description="Glyoxalase-like" evidence="1">
    <location>
        <begin position="2"/>
        <end position="61"/>
    </location>
</feature>
<reference evidence="3" key="1">
    <citation type="journal article" date="2019" name="Int. J. Syst. Evol. Microbiol.">
        <title>The Global Catalogue of Microorganisms (GCM) 10K type strain sequencing project: providing services to taxonomists for standard genome sequencing and annotation.</title>
        <authorList>
            <consortium name="The Broad Institute Genomics Platform"/>
            <consortium name="The Broad Institute Genome Sequencing Center for Infectious Disease"/>
            <person name="Wu L."/>
            <person name="Ma J."/>
        </authorList>
    </citation>
    <scope>NUCLEOTIDE SEQUENCE [LARGE SCALE GENOMIC DNA]</scope>
    <source>
        <strain evidence="3">CGMCC 4.7241</strain>
    </source>
</reference>
<evidence type="ECO:0000313" key="3">
    <source>
        <dbReference type="Proteomes" id="UP001595699"/>
    </source>
</evidence>
<accession>A0ABV7YQ31</accession>
<gene>
    <name evidence="2" type="ORF">ACFOUW_39625</name>
</gene>
<evidence type="ECO:0000313" key="2">
    <source>
        <dbReference type="EMBL" id="MFC3766993.1"/>
    </source>
</evidence>
<dbReference type="InterPro" id="IPR041581">
    <property type="entry name" value="Glyoxalase_6"/>
</dbReference>
<dbReference type="InterPro" id="IPR029068">
    <property type="entry name" value="Glyas_Bleomycin-R_OHBP_Dase"/>
</dbReference>
<protein>
    <submittedName>
        <fullName evidence="2">VOC family protein</fullName>
    </submittedName>
</protein>
<dbReference type="Proteomes" id="UP001595699">
    <property type="component" value="Unassembled WGS sequence"/>
</dbReference>
<dbReference type="Gene3D" id="3.10.180.10">
    <property type="entry name" value="2,3-Dihydroxybiphenyl 1,2-Dioxygenase, domain 1"/>
    <property type="match status" value="1"/>
</dbReference>
<dbReference type="EMBL" id="JBHRZH010000063">
    <property type="protein sequence ID" value="MFC3766993.1"/>
    <property type="molecule type" value="Genomic_DNA"/>
</dbReference>
<dbReference type="RefSeq" id="WP_205121693.1">
    <property type="nucleotide sequence ID" value="NZ_JAFBCM010000001.1"/>
</dbReference>
<dbReference type="Pfam" id="PF18029">
    <property type="entry name" value="Glyoxalase_6"/>
    <property type="match status" value="1"/>
</dbReference>
<dbReference type="PANTHER" id="PTHR35908:SF1">
    <property type="entry name" value="CONSERVED PROTEIN"/>
    <property type="match status" value="1"/>
</dbReference>
<organism evidence="2 3">
    <name type="scientific">Tenggerimyces flavus</name>
    <dbReference type="NCBI Taxonomy" id="1708749"/>
    <lineage>
        <taxon>Bacteria</taxon>
        <taxon>Bacillati</taxon>
        <taxon>Actinomycetota</taxon>
        <taxon>Actinomycetes</taxon>
        <taxon>Propionibacteriales</taxon>
        <taxon>Nocardioidaceae</taxon>
        <taxon>Tenggerimyces</taxon>
    </lineage>
</organism>
<dbReference type="PANTHER" id="PTHR35908">
    <property type="entry name" value="HYPOTHETICAL FUSION PROTEIN"/>
    <property type="match status" value="1"/>
</dbReference>
<proteinExistence type="predicted"/>
<keyword evidence="3" id="KW-1185">Reference proteome</keyword>
<evidence type="ECO:0000259" key="1">
    <source>
        <dbReference type="Pfam" id="PF18029"/>
    </source>
</evidence>
<comment type="caution">
    <text evidence="2">The sequence shown here is derived from an EMBL/GenBank/DDBJ whole genome shotgun (WGS) entry which is preliminary data.</text>
</comment>
<sequence length="67" mass="7489">MFVRVPVPKSGKNRIHVDLMSSDAAELDRLVALGAKRLDDFDEDGEKWTTLADLEGNEFDLLVKKAT</sequence>
<name>A0ABV7YQ31_9ACTN</name>